<dbReference type="OrthoDB" id="9794010at2"/>
<accession>A0A7L4USR5</accession>
<dbReference type="InterPro" id="IPR007329">
    <property type="entry name" value="FMN-bd"/>
</dbReference>
<dbReference type="InterPro" id="IPR010209">
    <property type="entry name" value="Ion_transpt_RnfG/RsxG"/>
</dbReference>
<keyword evidence="9" id="KW-1185">Reference proteome</keyword>
<evidence type="ECO:0000313" key="9">
    <source>
        <dbReference type="Proteomes" id="UP000251835"/>
    </source>
</evidence>
<dbReference type="Proteomes" id="UP000251835">
    <property type="component" value="Unassembled WGS sequence"/>
</dbReference>
<dbReference type="GO" id="GO:0009055">
    <property type="term" value="F:electron transfer activity"/>
    <property type="evidence" value="ECO:0007669"/>
    <property type="project" value="InterPro"/>
</dbReference>
<dbReference type="PANTHER" id="PTHR36118:SF1">
    <property type="entry name" value="ION-TRANSLOCATING OXIDOREDUCTASE COMPLEX SUBUNIT G"/>
    <property type="match status" value="1"/>
</dbReference>
<dbReference type="PIRSF" id="PIRSF006091">
    <property type="entry name" value="E_trnsport_RnfG"/>
    <property type="match status" value="1"/>
</dbReference>
<organism evidence="8 9">
    <name type="scientific">Balneicella halophila</name>
    <dbReference type="NCBI Taxonomy" id="1537566"/>
    <lineage>
        <taxon>Bacteria</taxon>
        <taxon>Pseudomonadati</taxon>
        <taxon>Bacteroidota</taxon>
        <taxon>Bacteroidia</taxon>
        <taxon>Bacteroidales</taxon>
        <taxon>Balneicellaceae</taxon>
        <taxon>Balneicella</taxon>
    </lineage>
</organism>
<evidence type="ECO:0000256" key="6">
    <source>
        <dbReference type="HAMAP-Rule" id="MF_00479"/>
    </source>
</evidence>
<evidence type="ECO:0000256" key="3">
    <source>
        <dbReference type="ARBA" id="ARBA00022630"/>
    </source>
</evidence>
<comment type="function">
    <text evidence="6">Part of a membrane-bound complex that couples electron transfer with translocation of ions across the membrane.</text>
</comment>
<dbReference type="GO" id="GO:0010181">
    <property type="term" value="F:FMN binding"/>
    <property type="evidence" value="ECO:0007669"/>
    <property type="project" value="InterPro"/>
</dbReference>
<gene>
    <name evidence="6" type="primary">rnfG</name>
    <name evidence="8" type="ORF">C7377_0899</name>
</gene>
<keyword evidence="5 6" id="KW-0249">Electron transport</keyword>
<evidence type="ECO:0000256" key="2">
    <source>
        <dbReference type="ARBA" id="ARBA00022553"/>
    </source>
</evidence>
<proteinExistence type="inferred from homology"/>
<comment type="subcellular location">
    <subcellularLocation>
        <location evidence="6">Cell membrane</location>
        <topology evidence="6">Single-pass membrane protein</topology>
    </subcellularLocation>
</comment>
<dbReference type="HAMAP" id="MF_00479">
    <property type="entry name" value="RsxG_RnfG"/>
    <property type="match status" value="1"/>
</dbReference>
<keyword evidence="6" id="KW-1133">Transmembrane helix</keyword>
<evidence type="ECO:0000256" key="4">
    <source>
        <dbReference type="ARBA" id="ARBA00022643"/>
    </source>
</evidence>
<keyword evidence="3 6" id="KW-0285">Flavoprotein</keyword>
<reference evidence="8 9" key="1">
    <citation type="submission" date="2018-05" db="EMBL/GenBank/DDBJ databases">
        <title>Genomic Encyclopedia of Type Strains, Phase IV (KMG-IV): sequencing the most valuable type-strain genomes for metagenomic binning, comparative biology and taxonomic classification.</title>
        <authorList>
            <person name="Goeker M."/>
        </authorList>
    </citation>
    <scope>NUCLEOTIDE SEQUENCE [LARGE SCALE GENOMIC DNA]</scope>
    <source>
        <strain evidence="8 9">DSM 28579</strain>
    </source>
</reference>
<comment type="subunit">
    <text evidence="6">The complex is composed of six subunits: RnfA, RnfB, RnfC, RnfD, RnfE and RnfG.</text>
</comment>
<dbReference type="GO" id="GO:0022900">
    <property type="term" value="P:electron transport chain"/>
    <property type="evidence" value="ECO:0007669"/>
    <property type="project" value="UniProtKB-UniRule"/>
</dbReference>
<dbReference type="NCBIfam" id="TIGR01947">
    <property type="entry name" value="rnfG"/>
    <property type="match status" value="1"/>
</dbReference>
<keyword evidence="4 6" id="KW-0288">FMN</keyword>
<keyword evidence="6" id="KW-1278">Translocase</keyword>
<name>A0A7L4USR5_BALHA</name>
<dbReference type="RefSeq" id="WP_116496100.1">
    <property type="nucleotide sequence ID" value="NZ_QENZ01000003.1"/>
</dbReference>
<keyword evidence="6" id="KW-0472">Membrane</keyword>
<feature type="modified residue" description="FMN phosphoryl threonine" evidence="6">
    <location>
        <position position="168"/>
    </location>
</feature>
<dbReference type="Gene3D" id="3.90.1010.20">
    <property type="match status" value="1"/>
</dbReference>
<evidence type="ECO:0000256" key="5">
    <source>
        <dbReference type="ARBA" id="ARBA00022982"/>
    </source>
</evidence>
<protein>
    <recommendedName>
        <fullName evidence="6">Ion-translocating oxidoreductase complex subunit G</fullName>
        <ecNumber evidence="6">7.-.-.-</ecNumber>
    </recommendedName>
    <alternativeName>
        <fullName evidence="6">Rnf electron transport complex subunit G</fullName>
    </alternativeName>
</protein>
<keyword evidence="2 6" id="KW-0597">Phosphoprotein</keyword>
<sequence length="193" mass="20994">MAKRESNLTNMVLTLLVITLISGGVLGYVYELTKEPIAKAKLAKKVVAIKGVIPEFDNDPLKDMNSLNIEDKFTIEFYPAKVGDKQVGTAVKTYSKKGYGGPVWLMVGFANDNTITDIKVLEHTETPGLGTKMATPAFIDQFKGKNPKDFKLKVKKDGGDVDAITAATISSRAFSDAVQRAYDNLEKKGGSDE</sequence>
<keyword evidence="6" id="KW-0812">Transmembrane</keyword>
<keyword evidence="1 6" id="KW-0813">Transport</keyword>
<comment type="caution">
    <text evidence="8">The sequence shown here is derived from an EMBL/GenBank/DDBJ whole genome shotgun (WGS) entry which is preliminary data.</text>
</comment>
<dbReference type="PANTHER" id="PTHR36118">
    <property type="entry name" value="ION-TRANSLOCATING OXIDOREDUCTASE COMPLEX SUBUNIT G"/>
    <property type="match status" value="1"/>
</dbReference>
<keyword evidence="6" id="KW-1003">Cell membrane</keyword>
<dbReference type="Pfam" id="PF04205">
    <property type="entry name" value="FMN_bind"/>
    <property type="match status" value="1"/>
</dbReference>
<dbReference type="EMBL" id="QENZ01000003">
    <property type="protein sequence ID" value="PVX52572.1"/>
    <property type="molecule type" value="Genomic_DNA"/>
</dbReference>
<dbReference type="AlphaFoldDB" id="A0A7L4USR5"/>
<evidence type="ECO:0000256" key="1">
    <source>
        <dbReference type="ARBA" id="ARBA00022448"/>
    </source>
</evidence>
<comment type="cofactor">
    <cofactor evidence="6">
        <name>FMN</name>
        <dbReference type="ChEBI" id="CHEBI:58210"/>
    </cofactor>
</comment>
<dbReference type="EC" id="7.-.-.-" evidence="6"/>
<comment type="similarity">
    <text evidence="6">Belongs to the RnfG family.</text>
</comment>
<evidence type="ECO:0000259" key="7">
    <source>
        <dbReference type="SMART" id="SM00900"/>
    </source>
</evidence>
<feature type="domain" description="FMN-binding" evidence="7">
    <location>
        <begin position="98"/>
        <end position="185"/>
    </location>
</feature>
<evidence type="ECO:0000313" key="8">
    <source>
        <dbReference type="EMBL" id="PVX52572.1"/>
    </source>
</evidence>
<dbReference type="GO" id="GO:0005886">
    <property type="term" value="C:plasma membrane"/>
    <property type="evidence" value="ECO:0007669"/>
    <property type="project" value="UniProtKB-SubCell"/>
</dbReference>
<dbReference type="SMART" id="SM00900">
    <property type="entry name" value="FMN_bind"/>
    <property type="match status" value="1"/>
</dbReference>